<organism evidence="2 3">
    <name type="scientific">Treponema phagedenis</name>
    <dbReference type="NCBI Taxonomy" id="162"/>
    <lineage>
        <taxon>Bacteria</taxon>
        <taxon>Pseudomonadati</taxon>
        <taxon>Spirochaetota</taxon>
        <taxon>Spirochaetia</taxon>
        <taxon>Spirochaetales</taxon>
        <taxon>Treponemataceae</taxon>
        <taxon>Treponema</taxon>
    </lineage>
</organism>
<keyword evidence="3" id="KW-1185">Reference proteome</keyword>
<dbReference type="Pfam" id="PF15515">
    <property type="entry name" value="MvaI_BcnI"/>
    <property type="match status" value="1"/>
</dbReference>
<evidence type="ECO:0000313" key="2">
    <source>
        <dbReference type="EMBL" id="CEM62485.1"/>
    </source>
</evidence>
<protein>
    <recommendedName>
        <fullName evidence="1">MvaI/BcnI restriction endonuclease domain-containing protein</fullName>
    </recommendedName>
</protein>
<proteinExistence type="predicted"/>
<dbReference type="AlphaFoldDB" id="A0A0B7GZT3"/>
<dbReference type="InterPro" id="IPR043004">
    <property type="entry name" value="MvaI_BcnI_cat"/>
</dbReference>
<name>A0A0B7GZT3_TREPH</name>
<dbReference type="EMBL" id="CDNC01000032">
    <property type="protein sequence ID" value="CEM62485.1"/>
    <property type="molecule type" value="Genomic_DNA"/>
</dbReference>
<dbReference type="InterPro" id="IPR029127">
    <property type="entry name" value="MvaI_BcnI"/>
</dbReference>
<dbReference type="Proteomes" id="UP000042527">
    <property type="component" value="Unassembled WGS sequence"/>
</dbReference>
<sequence length="150" mass="17586">MRNSDFELLKMRLEQIKALGWVKNQRHGNAGGVGNTLEDLLDIAENNLQLPDFGDWELKTQRANTVSLLTLFHCEPEPRNVRIVPKILLQKFGWKHQEAGITYPITERSFRQTINAKKYSDRGFKVTVDYAEKRIYVSFNYYEIDERHAE</sequence>
<reference evidence="3" key="1">
    <citation type="submission" date="2015-01" db="EMBL/GenBank/DDBJ databases">
        <authorList>
            <person name="Manzoor Shahid"/>
            <person name="Zubair Saima"/>
        </authorList>
    </citation>
    <scope>NUCLEOTIDE SEQUENCE [LARGE SCALE GENOMIC DNA]</scope>
    <source>
        <strain evidence="3">V1</strain>
    </source>
</reference>
<accession>A0A0B7GZT3</accession>
<evidence type="ECO:0000259" key="1">
    <source>
        <dbReference type="Pfam" id="PF15515"/>
    </source>
</evidence>
<evidence type="ECO:0000313" key="3">
    <source>
        <dbReference type="Proteomes" id="UP000042527"/>
    </source>
</evidence>
<feature type="domain" description="MvaI/BcnI restriction endonuclease" evidence="1">
    <location>
        <begin position="12"/>
        <end position="143"/>
    </location>
</feature>
<dbReference type="Gene3D" id="3.40.210.20">
    <property type="entry name" value="MvaI/BcnI restriction endonuclease, catalytic domain"/>
    <property type="match status" value="1"/>
</dbReference>
<gene>
    <name evidence="2" type="ORF">TPHV1_380005</name>
</gene>